<protein>
    <submittedName>
        <fullName evidence="3">Uncharacterized protein</fullName>
    </submittedName>
</protein>
<gene>
    <name evidence="3" type="ORF">M9Y10_016796</name>
</gene>
<organism evidence="3 4">
    <name type="scientific">Tritrichomonas musculus</name>
    <dbReference type="NCBI Taxonomy" id="1915356"/>
    <lineage>
        <taxon>Eukaryota</taxon>
        <taxon>Metamonada</taxon>
        <taxon>Parabasalia</taxon>
        <taxon>Tritrichomonadida</taxon>
        <taxon>Tritrichomonadidae</taxon>
        <taxon>Tritrichomonas</taxon>
    </lineage>
</organism>
<dbReference type="Proteomes" id="UP001470230">
    <property type="component" value="Unassembled WGS sequence"/>
</dbReference>
<accession>A0ABR2HXI0</accession>
<sequence length="437" mass="50538">MSDSNQDDLDPEALKAIFGSGILDDSPPIKEKKKKAPSKKTNNAKSKKNSKQKKAPINLDALMDGIDFDSATNNDINNDDLNEINYSNFAKEDKPKKQNIKIFNNDIFDPQPVDVFASLENRINKYLENSLQAMHSDLIKEIEQILIENDSFDDTVINFIEKLNHSIYETISYEASETTRIQNTFYNVFDDFSGQFLSSFRKIGEFASQSNSQSINIIRSCRSLVKAKHPILERQMNNAIHDINQEISDLNSSRSRDSSLENENRKKMRNYFHQYVFLEGKMKALDEITDSVLKKLEKIQEIKSRLFSPVNQKLPDNDIFLRHLRNASHYLKTEYLPKKIKNSKLFKTKSDKIFFACEDLMASVSRAESSLDIIKNSYTGIPVLQQNTNKVVLNKSKIVEETRNNLIQNKTQREAQIEEVNEMLIRMRDRVKEQIDE</sequence>
<reference evidence="3 4" key="1">
    <citation type="submission" date="2024-04" db="EMBL/GenBank/DDBJ databases">
        <title>Tritrichomonas musculus Genome.</title>
        <authorList>
            <person name="Alves-Ferreira E."/>
            <person name="Grigg M."/>
            <person name="Lorenzi H."/>
            <person name="Galac M."/>
        </authorList>
    </citation>
    <scope>NUCLEOTIDE SEQUENCE [LARGE SCALE GENOMIC DNA]</scope>
    <source>
        <strain evidence="3 4">EAF2021</strain>
    </source>
</reference>
<feature type="region of interest" description="Disordered" evidence="2">
    <location>
        <begin position="1"/>
        <end position="56"/>
    </location>
</feature>
<evidence type="ECO:0000313" key="3">
    <source>
        <dbReference type="EMBL" id="KAK8854237.1"/>
    </source>
</evidence>
<keyword evidence="4" id="KW-1185">Reference proteome</keyword>
<feature type="compositionally biased region" description="Basic residues" evidence="2">
    <location>
        <begin position="45"/>
        <end position="54"/>
    </location>
</feature>
<proteinExistence type="predicted"/>
<evidence type="ECO:0000256" key="1">
    <source>
        <dbReference type="SAM" id="Coils"/>
    </source>
</evidence>
<dbReference type="EMBL" id="JAPFFF010000021">
    <property type="protein sequence ID" value="KAK8854237.1"/>
    <property type="molecule type" value="Genomic_DNA"/>
</dbReference>
<feature type="coiled-coil region" evidence="1">
    <location>
        <begin position="403"/>
        <end position="437"/>
    </location>
</feature>
<evidence type="ECO:0000313" key="4">
    <source>
        <dbReference type="Proteomes" id="UP001470230"/>
    </source>
</evidence>
<evidence type="ECO:0000256" key="2">
    <source>
        <dbReference type="SAM" id="MobiDB-lite"/>
    </source>
</evidence>
<name>A0ABR2HXI0_9EUKA</name>
<feature type="compositionally biased region" description="Acidic residues" evidence="2">
    <location>
        <begin position="1"/>
        <end position="11"/>
    </location>
</feature>
<comment type="caution">
    <text evidence="3">The sequence shown here is derived from an EMBL/GenBank/DDBJ whole genome shotgun (WGS) entry which is preliminary data.</text>
</comment>
<keyword evidence="1" id="KW-0175">Coiled coil</keyword>